<dbReference type="Proteomes" id="UP001596977">
    <property type="component" value="Unassembled WGS sequence"/>
</dbReference>
<gene>
    <name evidence="2" type="ORF">ACFQ1E_14240</name>
</gene>
<accession>A0ABW3H9L9</accession>
<evidence type="ECO:0000313" key="2">
    <source>
        <dbReference type="EMBL" id="MFD0947507.1"/>
    </source>
</evidence>
<dbReference type="RefSeq" id="WP_264945211.1">
    <property type="nucleotide sequence ID" value="NZ_JAPDRA010000007.1"/>
</dbReference>
<feature type="region of interest" description="Disordered" evidence="1">
    <location>
        <begin position="1"/>
        <end position="25"/>
    </location>
</feature>
<evidence type="ECO:0008006" key="4">
    <source>
        <dbReference type="Google" id="ProtNLM"/>
    </source>
</evidence>
<proteinExistence type="predicted"/>
<dbReference type="EMBL" id="JBHTJG010000007">
    <property type="protein sequence ID" value="MFD0947507.1"/>
    <property type="molecule type" value="Genomic_DNA"/>
</dbReference>
<name>A0ABW3H9L9_9SPHN</name>
<organism evidence="2 3">
    <name type="scientific">Sphingomonas canadensis</name>
    <dbReference type="NCBI Taxonomy" id="1219257"/>
    <lineage>
        <taxon>Bacteria</taxon>
        <taxon>Pseudomonadati</taxon>
        <taxon>Pseudomonadota</taxon>
        <taxon>Alphaproteobacteria</taxon>
        <taxon>Sphingomonadales</taxon>
        <taxon>Sphingomonadaceae</taxon>
        <taxon>Sphingomonas</taxon>
    </lineage>
</organism>
<protein>
    <recommendedName>
        <fullName evidence="4">Myb-like domain-containing protein</fullName>
    </recommendedName>
</protein>
<evidence type="ECO:0000313" key="3">
    <source>
        <dbReference type="Proteomes" id="UP001596977"/>
    </source>
</evidence>
<keyword evidence="3" id="KW-1185">Reference proteome</keyword>
<reference evidence="3" key="1">
    <citation type="journal article" date="2019" name="Int. J. Syst. Evol. Microbiol.">
        <title>The Global Catalogue of Microorganisms (GCM) 10K type strain sequencing project: providing services to taxonomists for standard genome sequencing and annotation.</title>
        <authorList>
            <consortium name="The Broad Institute Genomics Platform"/>
            <consortium name="The Broad Institute Genome Sequencing Center for Infectious Disease"/>
            <person name="Wu L."/>
            <person name="Ma J."/>
        </authorList>
    </citation>
    <scope>NUCLEOTIDE SEQUENCE [LARGE SCALE GENOMIC DNA]</scope>
    <source>
        <strain evidence="3">CCUG 62982</strain>
    </source>
</reference>
<sequence length="91" mass="10260">MTGDGGEDRPTPPRARANGGRQWSEDEDAQLRALIAAREPPAAIARRMQRTQDAIRGRAGQLGLAVPSPLRPWRRHWGRALREELDREIDK</sequence>
<comment type="caution">
    <text evidence="2">The sequence shown here is derived from an EMBL/GenBank/DDBJ whole genome shotgun (WGS) entry which is preliminary data.</text>
</comment>
<evidence type="ECO:0000256" key="1">
    <source>
        <dbReference type="SAM" id="MobiDB-lite"/>
    </source>
</evidence>
<feature type="compositionally biased region" description="Basic and acidic residues" evidence="1">
    <location>
        <begin position="1"/>
        <end position="11"/>
    </location>
</feature>